<evidence type="ECO:0000313" key="1">
    <source>
        <dbReference type="EMBL" id="WAJ28594.1"/>
    </source>
</evidence>
<sequence length="223" mass="24012">MEAFADKQAGPAAASAAGTTARGEATRDAIRRAAEALFAAQGFSAVSMRDIAARVGVRASALYNHFPAKQDILAELMETHLLRLTAALDAVLPGAEASPAARLAAFARFHVRYHFDAADAVFLSYMELRSLAPENRARINALRGAYERRLRDILRDGQRSGAFRIEDPTIEAMALIAMLTGVTTWYDPAGRLSREAIEDIYVAMAARSVGLDHEEEASCSSGA</sequence>
<accession>A0ACD4NP98</accession>
<gene>
    <name evidence="1" type="ORF">OXU80_27990</name>
</gene>
<keyword evidence="2" id="KW-1185">Reference proteome</keyword>
<name>A0ACD4NP98_9HYPH</name>
<reference evidence="1" key="1">
    <citation type="submission" date="2022-11" db="EMBL/GenBank/DDBJ databases">
        <title>beta-Carotene-producing bacterium, Jeongeuplla avenae sp. nov., alleviates the salt stress of Arabidopsis seedlings.</title>
        <authorList>
            <person name="Jiang L."/>
            <person name="Lee J."/>
        </authorList>
    </citation>
    <scope>NUCLEOTIDE SEQUENCE</scope>
    <source>
        <strain evidence="1">DY_R2A_6</strain>
    </source>
</reference>
<dbReference type="Proteomes" id="UP001163223">
    <property type="component" value="Chromosome"/>
</dbReference>
<evidence type="ECO:0000313" key="2">
    <source>
        <dbReference type="Proteomes" id="UP001163223"/>
    </source>
</evidence>
<organism evidence="1 2">
    <name type="scientific">Antarcticirhabdus aurantiaca</name>
    <dbReference type="NCBI Taxonomy" id="2606717"/>
    <lineage>
        <taxon>Bacteria</taxon>
        <taxon>Pseudomonadati</taxon>
        <taxon>Pseudomonadota</taxon>
        <taxon>Alphaproteobacteria</taxon>
        <taxon>Hyphomicrobiales</taxon>
        <taxon>Aurantimonadaceae</taxon>
        <taxon>Antarcticirhabdus</taxon>
    </lineage>
</organism>
<dbReference type="EMBL" id="CP113520">
    <property type="protein sequence ID" value="WAJ28594.1"/>
    <property type="molecule type" value="Genomic_DNA"/>
</dbReference>
<protein>
    <submittedName>
        <fullName evidence="1">TetR/AcrR family transcriptional regulator</fullName>
    </submittedName>
</protein>
<proteinExistence type="predicted"/>